<gene>
    <name evidence="8" type="ORF">K461DRAFT_252511</name>
</gene>
<dbReference type="PANTHER" id="PTHR24096">
    <property type="entry name" value="LONG-CHAIN-FATTY-ACID--COA LIGASE"/>
    <property type="match status" value="1"/>
</dbReference>
<dbReference type="InterPro" id="IPR045851">
    <property type="entry name" value="AMP-bd_C_sf"/>
</dbReference>
<evidence type="ECO:0000313" key="9">
    <source>
        <dbReference type="Proteomes" id="UP000799439"/>
    </source>
</evidence>
<protein>
    <submittedName>
        <fullName evidence="8">Acetyl-CoA synthetase-like protein</fullName>
    </submittedName>
</protein>
<comment type="similarity">
    <text evidence="2">Belongs to the ATP-dependent AMP-binding enzyme family.</text>
</comment>
<keyword evidence="4" id="KW-0547">Nucleotide-binding</keyword>
<proteinExistence type="inferred from homology"/>
<dbReference type="Pfam" id="PF13193">
    <property type="entry name" value="AMP-binding_C"/>
    <property type="match status" value="1"/>
</dbReference>
<dbReference type="GO" id="GO:0016405">
    <property type="term" value="F:CoA-ligase activity"/>
    <property type="evidence" value="ECO:0007669"/>
    <property type="project" value="TreeGrafter"/>
</dbReference>
<keyword evidence="5" id="KW-0067">ATP-binding</keyword>
<accession>A0A9P4JCV4</accession>
<comment type="pathway">
    <text evidence="1">Secondary metabolite biosynthesis.</text>
</comment>
<name>A0A9P4JCV4_9PEZI</name>
<dbReference type="Pfam" id="PF00501">
    <property type="entry name" value="AMP-binding"/>
    <property type="match status" value="1"/>
</dbReference>
<dbReference type="GO" id="GO:0019748">
    <property type="term" value="P:secondary metabolic process"/>
    <property type="evidence" value="ECO:0007669"/>
    <property type="project" value="TreeGrafter"/>
</dbReference>
<comment type="caution">
    <text evidence="8">The sequence shown here is derived from an EMBL/GenBank/DDBJ whole genome shotgun (WGS) entry which is preliminary data.</text>
</comment>
<dbReference type="PANTHER" id="PTHR24096:SF317">
    <property type="entry name" value="ADENYLATE-FORMING ENZYME AFEA"/>
    <property type="match status" value="1"/>
</dbReference>
<evidence type="ECO:0000256" key="3">
    <source>
        <dbReference type="ARBA" id="ARBA00022598"/>
    </source>
</evidence>
<dbReference type="InterPro" id="IPR042099">
    <property type="entry name" value="ANL_N_sf"/>
</dbReference>
<dbReference type="Proteomes" id="UP000799439">
    <property type="component" value="Unassembled WGS sequence"/>
</dbReference>
<evidence type="ECO:0000256" key="1">
    <source>
        <dbReference type="ARBA" id="ARBA00005179"/>
    </source>
</evidence>
<evidence type="ECO:0000256" key="5">
    <source>
        <dbReference type="ARBA" id="ARBA00022840"/>
    </source>
</evidence>
<feature type="domain" description="AMP-binding enzyme C-terminal" evidence="7">
    <location>
        <begin position="382"/>
        <end position="459"/>
    </location>
</feature>
<sequence>MHSITYVSCLVHEPVGLRELQYLYSTIVLGIIGAGGRFVGSNPAHTTLELIHLFGTTNPRYFIIEAELLDKVLPALLDADIPASRIFIFDTEDFKRSEIGFKSWDYLLQHGKKDWNRFDNEETAKSTIATLMSTSGTIGLPKAAAISHYAHVASGIAMQCRIEKPYPYTVRRLVSIPSFHAFAAPLVHLAPFKFKELTFIMRRFEQETFIQYLHRCKITETAVVPPMMATIIGGCTSPHLLDHLKLMLCAGSRLPKKAFRKHVHAVISQNRGMTELGWVSTFDWTEKDETGSVGRLLPNTEARVVDEQGSELIGDGVLGEIQIRSPSAMNGYFNDSKATCSAFQSEWLRTGDMGYFSSDKVYIVDRIKDIIKVRGWQVSPSELESVLLRHPSIADAAVVPAEVRGNECPKAYVVPRQHLNISISAEDVRNFINARVARYKALDGGVVFVRSIPRNNSDKIMRQALISPA</sequence>
<evidence type="ECO:0000259" key="7">
    <source>
        <dbReference type="Pfam" id="PF13193"/>
    </source>
</evidence>
<feature type="domain" description="AMP-dependent synthetase/ligase" evidence="6">
    <location>
        <begin position="26"/>
        <end position="333"/>
    </location>
</feature>
<dbReference type="GO" id="GO:0005524">
    <property type="term" value="F:ATP binding"/>
    <property type="evidence" value="ECO:0007669"/>
    <property type="project" value="UniProtKB-KW"/>
</dbReference>
<evidence type="ECO:0000256" key="2">
    <source>
        <dbReference type="ARBA" id="ARBA00006432"/>
    </source>
</evidence>
<dbReference type="EMBL" id="ML996082">
    <property type="protein sequence ID" value="KAF2156514.1"/>
    <property type="molecule type" value="Genomic_DNA"/>
</dbReference>
<dbReference type="AlphaFoldDB" id="A0A9P4JCV4"/>
<dbReference type="OrthoDB" id="6509636at2759"/>
<dbReference type="InterPro" id="IPR025110">
    <property type="entry name" value="AMP-bd_C"/>
</dbReference>
<dbReference type="Gene3D" id="3.40.50.12780">
    <property type="entry name" value="N-terminal domain of ligase-like"/>
    <property type="match status" value="1"/>
</dbReference>
<keyword evidence="3" id="KW-0436">Ligase</keyword>
<organism evidence="8 9">
    <name type="scientific">Myriangium duriaei CBS 260.36</name>
    <dbReference type="NCBI Taxonomy" id="1168546"/>
    <lineage>
        <taxon>Eukaryota</taxon>
        <taxon>Fungi</taxon>
        <taxon>Dikarya</taxon>
        <taxon>Ascomycota</taxon>
        <taxon>Pezizomycotina</taxon>
        <taxon>Dothideomycetes</taxon>
        <taxon>Dothideomycetidae</taxon>
        <taxon>Myriangiales</taxon>
        <taxon>Myriangiaceae</taxon>
        <taxon>Myriangium</taxon>
    </lineage>
</organism>
<evidence type="ECO:0000313" key="8">
    <source>
        <dbReference type="EMBL" id="KAF2156514.1"/>
    </source>
</evidence>
<dbReference type="SUPFAM" id="SSF56801">
    <property type="entry name" value="Acetyl-CoA synthetase-like"/>
    <property type="match status" value="1"/>
</dbReference>
<keyword evidence="9" id="KW-1185">Reference proteome</keyword>
<dbReference type="InterPro" id="IPR000873">
    <property type="entry name" value="AMP-dep_synth/lig_dom"/>
</dbReference>
<reference evidence="8" key="1">
    <citation type="journal article" date="2020" name="Stud. Mycol.">
        <title>101 Dothideomycetes genomes: a test case for predicting lifestyles and emergence of pathogens.</title>
        <authorList>
            <person name="Haridas S."/>
            <person name="Albert R."/>
            <person name="Binder M."/>
            <person name="Bloem J."/>
            <person name="Labutti K."/>
            <person name="Salamov A."/>
            <person name="Andreopoulos B."/>
            <person name="Baker S."/>
            <person name="Barry K."/>
            <person name="Bills G."/>
            <person name="Bluhm B."/>
            <person name="Cannon C."/>
            <person name="Castanera R."/>
            <person name="Culley D."/>
            <person name="Daum C."/>
            <person name="Ezra D."/>
            <person name="Gonzalez J."/>
            <person name="Henrissat B."/>
            <person name="Kuo A."/>
            <person name="Liang C."/>
            <person name="Lipzen A."/>
            <person name="Lutzoni F."/>
            <person name="Magnuson J."/>
            <person name="Mondo S."/>
            <person name="Nolan M."/>
            <person name="Ohm R."/>
            <person name="Pangilinan J."/>
            <person name="Park H.-J."/>
            <person name="Ramirez L."/>
            <person name="Alfaro M."/>
            <person name="Sun H."/>
            <person name="Tritt A."/>
            <person name="Yoshinaga Y."/>
            <person name="Zwiers L.-H."/>
            <person name="Turgeon B."/>
            <person name="Goodwin S."/>
            <person name="Spatafora J."/>
            <person name="Crous P."/>
            <person name="Grigoriev I."/>
        </authorList>
    </citation>
    <scope>NUCLEOTIDE SEQUENCE</scope>
    <source>
        <strain evidence="8">CBS 260.36</strain>
    </source>
</reference>
<dbReference type="Gene3D" id="3.30.300.30">
    <property type="match status" value="1"/>
</dbReference>
<evidence type="ECO:0000259" key="6">
    <source>
        <dbReference type="Pfam" id="PF00501"/>
    </source>
</evidence>
<evidence type="ECO:0000256" key="4">
    <source>
        <dbReference type="ARBA" id="ARBA00022741"/>
    </source>
</evidence>